<reference evidence="1" key="1">
    <citation type="submission" date="2020-04" db="EMBL/GenBank/DDBJ databases">
        <authorList>
            <person name="Alioto T."/>
            <person name="Alioto T."/>
            <person name="Gomez Garrido J."/>
        </authorList>
    </citation>
    <scope>NUCLEOTIDE SEQUENCE</scope>
    <source>
        <strain evidence="1">A484AB</strain>
    </source>
</reference>
<accession>A0A6S7FE07</accession>
<comment type="caution">
    <text evidence="1">The sequence shown here is derived from an EMBL/GenBank/DDBJ whole genome shotgun (WGS) entry which is preliminary data.</text>
</comment>
<proteinExistence type="predicted"/>
<dbReference type="EMBL" id="CACRXK020000054">
    <property type="protein sequence ID" value="CAB3977554.1"/>
    <property type="molecule type" value="Genomic_DNA"/>
</dbReference>
<gene>
    <name evidence="1" type="ORF">PACLA_8A036913</name>
</gene>
<evidence type="ECO:0000313" key="1">
    <source>
        <dbReference type="EMBL" id="CAB3977554.1"/>
    </source>
</evidence>
<dbReference type="Proteomes" id="UP001152795">
    <property type="component" value="Unassembled WGS sequence"/>
</dbReference>
<organism evidence="1 2">
    <name type="scientific">Paramuricea clavata</name>
    <name type="common">Red gorgonian</name>
    <name type="synonym">Violescent sea-whip</name>
    <dbReference type="NCBI Taxonomy" id="317549"/>
    <lineage>
        <taxon>Eukaryota</taxon>
        <taxon>Metazoa</taxon>
        <taxon>Cnidaria</taxon>
        <taxon>Anthozoa</taxon>
        <taxon>Octocorallia</taxon>
        <taxon>Malacalcyonacea</taxon>
        <taxon>Plexauridae</taxon>
        <taxon>Paramuricea</taxon>
    </lineage>
</organism>
<name>A0A6S7FE07_PARCT</name>
<protein>
    <submittedName>
        <fullName evidence="1">Uncharacterized protein</fullName>
    </submittedName>
</protein>
<keyword evidence="2" id="KW-1185">Reference proteome</keyword>
<dbReference type="AlphaFoldDB" id="A0A6S7FE07"/>
<sequence length="407" mass="46248">MENVEGYDEIELEEEQKTYSQYDDMNYKDLTSNFEELTSRLNREVRYGSDPLAAVDLNSELRYVKQLMEERGTAETTFTEGEEGTVNISEPSGNVLDAFKESFNTDWDDIEERLDKVKKFTTLQRKRDFENQVERVQAVTRVIQAKEKIVLNPRNRNVRELIKRSSVRTLNDGTENSPALREYKELVRKIREDQTTDTEFRTEEDTGSESTVVNREADLNDFSDEDSTFEDIELIDVRVTRDDIPALTHTENRELRGVLDPTDTMDQDTINKTMELRDETDDPEEFIRLEESIIALREAMDWTIMQKELEEGKEKMGLTGIAVSTAGLITALLILARGEIVGTAKATSKVAKALATIAKKGAPNLVPVLNSIATALLWGAKGIAWLASNLWVLAIAAALLVYDYLQR</sequence>
<evidence type="ECO:0000313" key="2">
    <source>
        <dbReference type="Proteomes" id="UP001152795"/>
    </source>
</evidence>